<dbReference type="PANTHER" id="PTHR43689:SF8">
    <property type="entry name" value="ALPHA_BETA-HYDROLASES SUPERFAMILY PROTEIN"/>
    <property type="match status" value="1"/>
</dbReference>
<dbReference type="AlphaFoldDB" id="A0A1T5ICV2"/>
<reference evidence="2 3" key="1">
    <citation type="submission" date="2017-02" db="EMBL/GenBank/DDBJ databases">
        <authorList>
            <person name="Peterson S.W."/>
        </authorList>
    </citation>
    <scope>NUCLEOTIDE SEQUENCE [LARGE SCALE GENOMIC DNA]</scope>
    <source>
        <strain evidence="2 3">VKM Ac-2059</strain>
    </source>
</reference>
<feature type="domain" description="AB hydrolase-1" evidence="1">
    <location>
        <begin position="14"/>
        <end position="238"/>
    </location>
</feature>
<sequence>MYVSESGPPDADPVLLLHGGGVAGWMWDDLRARLETTHRVVVPDLPGHGRSADEPYVSHTRTLELLRRDVGPIAARRPLSIVGFSLGAQLGIRAASEWPGLVRRVAAVSAQAKPLPFSALTLRALKLTAPLARQRWFAQLQAKELFIPPRLMEDYIATSAAITVPTLLAAVGDNIAFRVPSGWASFAGSALVMVGSTERRLMRDSAEAIHAAVPRSTLEIVSGCGHGIPLQRPEWFAERITAWLAEGPAPR</sequence>
<evidence type="ECO:0000313" key="3">
    <source>
        <dbReference type="Proteomes" id="UP000190857"/>
    </source>
</evidence>
<proteinExistence type="predicted"/>
<dbReference type="OrthoDB" id="3519228at2"/>
<dbReference type="Proteomes" id="UP000190857">
    <property type="component" value="Unassembled WGS sequence"/>
</dbReference>
<dbReference type="Pfam" id="PF12697">
    <property type="entry name" value="Abhydrolase_6"/>
    <property type="match status" value="1"/>
</dbReference>
<gene>
    <name evidence="2" type="ORF">SAMN06309945_0246</name>
</gene>
<dbReference type="EMBL" id="FUZP01000001">
    <property type="protein sequence ID" value="SKC36832.1"/>
    <property type="molecule type" value="Genomic_DNA"/>
</dbReference>
<dbReference type="STRING" id="123320.SAMN06309945_0246"/>
<name>A0A1T5ICV2_9MICO</name>
<dbReference type="SUPFAM" id="SSF53474">
    <property type="entry name" value="alpha/beta-Hydrolases"/>
    <property type="match status" value="1"/>
</dbReference>
<keyword evidence="3" id="KW-1185">Reference proteome</keyword>
<dbReference type="Gene3D" id="3.40.50.1820">
    <property type="entry name" value="alpha/beta hydrolase"/>
    <property type="match status" value="1"/>
</dbReference>
<protein>
    <submittedName>
        <fullName evidence="2">Pimeloyl-ACP methyl ester carboxylesterase</fullName>
    </submittedName>
</protein>
<organism evidence="2 3">
    <name type="scientific">Okibacterium fritillariae</name>
    <dbReference type="NCBI Taxonomy" id="123320"/>
    <lineage>
        <taxon>Bacteria</taxon>
        <taxon>Bacillati</taxon>
        <taxon>Actinomycetota</taxon>
        <taxon>Actinomycetes</taxon>
        <taxon>Micrococcales</taxon>
        <taxon>Microbacteriaceae</taxon>
        <taxon>Okibacterium</taxon>
    </lineage>
</organism>
<dbReference type="InterPro" id="IPR000073">
    <property type="entry name" value="AB_hydrolase_1"/>
</dbReference>
<dbReference type="RefSeq" id="WP_079726484.1">
    <property type="nucleotide sequence ID" value="NZ_FUZP01000001.1"/>
</dbReference>
<dbReference type="GO" id="GO:0003824">
    <property type="term" value="F:catalytic activity"/>
    <property type="evidence" value="ECO:0007669"/>
    <property type="project" value="UniProtKB-ARBA"/>
</dbReference>
<dbReference type="PANTHER" id="PTHR43689">
    <property type="entry name" value="HYDROLASE"/>
    <property type="match status" value="1"/>
</dbReference>
<evidence type="ECO:0000313" key="2">
    <source>
        <dbReference type="EMBL" id="SKC36832.1"/>
    </source>
</evidence>
<evidence type="ECO:0000259" key="1">
    <source>
        <dbReference type="Pfam" id="PF12697"/>
    </source>
</evidence>
<accession>A0A1T5ICV2</accession>
<dbReference type="InterPro" id="IPR029058">
    <property type="entry name" value="AB_hydrolase_fold"/>
</dbReference>
<dbReference type="PRINTS" id="PR00111">
    <property type="entry name" value="ABHYDROLASE"/>
</dbReference>